<gene>
    <name evidence="2" type="ORF">FB45DRAFT_844553</name>
</gene>
<sequence length="59" mass="6692">MLAHTSEGNHPSEIGSRTFEIVFVVPVMYLVVRCLVFYVDPVACSMSRNTGFYFEFEPA</sequence>
<name>A0AAD7B4F7_9AGAR</name>
<evidence type="ECO:0000313" key="2">
    <source>
        <dbReference type="EMBL" id="KAJ7610407.1"/>
    </source>
</evidence>
<reference evidence="2" key="1">
    <citation type="submission" date="2023-03" db="EMBL/GenBank/DDBJ databases">
        <title>Massive genome expansion in bonnet fungi (Mycena s.s.) driven by repeated elements and novel gene families across ecological guilds.</title>
        <authorList>
            <consortium name="Lawrence Berkeley National Laboratory"/>
            <person name="Harder C.B."/>
            <person name="Miyauchi S."/>
            <person name="Viragh M."/>
            <person name="Kuo A."/>
            <person name="Thoen E."/>
            <person name="Andreopoulos B."/>
            <person name="Lu D."/>
            <person name="Skrede I."/>
            <person name="Drula E."/>
            <person name="Henrissat B."/>
            <person name="Morin E."/>
            <person name="Kohler A."/>
            <person name="Barry K."/>
            <person name="LaButti K."/>
            <person name="Morin E."/>
            <person name="Salamov A."/>
            <person name="Lipzen A."/>
            <person name="Mereny Z."/>
            <person name="Hegedus B."/>
            <person name="Baldrian P."/>
            <person name="Stursova M."/>
            <person name="Weitz H."/>
            <person name="Taylor A."/>
            <person name="Grigoriev I.V."/>
            <person name="Nagy L.G."/>
            <person name="Martin F."/>
            <person name="Kauserud H."/>
        </authorList>
    </citation>
    <scope>NUCLEOTIDE SEQUENCE</scope>
    <source>
        <strain evidence="2">9284</strain>
    </source>
</reference>
<keyword evidence="3" id="KW-1185">Reference proteome</keyword>
<feature type="transmembrane region" description="Helical" evidence="1">
    <location>
        <begin position="21"/>
        <end position="39"/>
    </location>
</feature>
<organism evidence="2 3">
    <name type="scientific">Roridomyces roridus</name>
    <dbReference type="NCBI Taxonomy" id="1738132"/>
    <lineage>
        <taxon>Eukaryota</taxon>
        <taxon>Fungi</taxon>
        <taxon>Dikarya</taxon>
        <taxon>Basidiomycota</taxon>
        <taxon>Agaricomycotina</taxon>
        <taxon>Agaricomycetes</taxon>
        <taxon>Agaricomycetidae</taxon>
        <taxon>Agaricales</taxon>
        <taxon>Marasmiineae</taxon>
        <taxon>Mycenaceae</taxon>
        <taxon>Roridomyces</taxon>
    </lineage>
</organism>
<protein>
    <submittedName>
        <fullName evidence="2">Uncharacterized protein</fullName>
    </submittedName>
</protein>
<dbReference type="EMBL" id="JARKIF010000035">
    <property type="protein sequence ID" value="KAJ7610407.1"/>
    <property type="molecule type" value="Genomic_DNA"/>
</dbReference>
<comment type="caution">
    <text evidence="2">The sequence shown here is derived from an EMBL/GenBank/DDBJ whole genome shotgun (WGS) entry which is preliminary data.</text>
</comment>
<dbReference type="Proteomes" id="UP001221142">
    <property type="component" value="Unassembled WGS sequence"/>
</dbReference>
<evidence type="ECO:0000256" key="1">
    <source>
        <dbReference type="SAM" id="Phobius"/>
    </source>
</evidence>
<evidence type="ECO:0000313" key="3">
    <source>
        <dbReference type="Proteomes" id="UP001221142"/>
    </source>
</evidence>
<dbReference type="AlphaFoldDB" id="A0AAD7B4F7"/>
<proteinExistence type="predicted"/>
<keyword evidence="1" id="KW-0812">Transmembrane</keyword>
<keyword evidence="1" id="KW-0472">Membrane</keyword>
<keyword evidence="1" id="KW-1133">Transmembrane helix</keyword>
<accession>A0AAD7B4F7</accession>